<dbReference type="Proteomes" id="UP000237983">
    <property type="component" value="Unassembled WGS sequence"/>
</dbReference>
<dbReference type="AlphaFoldDB" id="A0A2T0VE44"/>
<reference evidence="2 3" key="1">
    <citation type="submission" date="2018-03" db="EMBL/GenBank/DDBJ databases">
        <title>Genomic Encyclopedia of Type Strains, Phase III (KMG-III): the genomes of soil and plant-associated and newly described type strains.</title>
        <authorList>
            <person name="Whitman W."/>
        </authorList>
    </citation>
    <scope>NUCLEOTIDE SEQUENCE [LARGE SCALE GENOMIC DNA]</scope>
    <source>
        <strain evidence="2 3">CGMCC 1.12484</strain>
    </source>
</reference>
<name>A0A2T0VE44_9MICO</name>
<evidence type="ECO:0000259" key="1">
    <source>
        <dbReference type="SMART" id="SM00974"/>
    </source>
</evidence>
<evidence type="ECO:0000313" key="3">
    <source>
        <dbReference type="Proteomes" id="UP000237983"/>
    </source>
</evidence>
<dbReference type="Pfam" id="PF13455">
    <property type="entry name" value="MUG113"/>
    <property type="match status" value="1"/>
</dbReference>
<protein>
    <submittedName>
        <fullName evidence="2">T5orf172 domain-containing protein</fullName>
    </submittedName>
</protein>
<feature type="domain" description="Bacteriophage T5 Orf172 DNA-binding" evidence="1">
    <location>
        <begin position="99"/>
        <end position="167"/>
    </location>
</feature>
<keyword evidence="3" id="KW-1185">Reference proteome</keyword>
<dbReference type="SMART" id="SM00974">
    <property type="entry name" value="T5orf172"/>
    <property type="match status" value="1"/>
</dbReference>
<organism evidence="2 3">
    <name type="scientific">Glaciihabitans tibetensis</name>
    <dbReference type="NCBI Taxonomy" id="1266600"/>
    <lineage>
        <taxon>Bacteria</taxon>
        <taxon>Bacillati</taxon>
        <taxon>Actinomycetota</taxon>
        <taxon>Actinomycetes</taxon>
        <taxon>Micrococcales</taxon>
        <taxon>Microbacteriaceae</taxon>
        <taxon>Glaciihabitans</taxon>
    </lineage>
</organism>
<sequence>MFSESTGCTIEVAPGARCGAAVDPASPLTLCAHHLAVAHDWVARDVGVTDVLPSPCIACGSRLGVRYPSGWLCALCEWKVGDLADHEVAAVRVDVVYYIRFDDRIKIGTSGNPRSRLTTLKHNELLAFERGGRSVEQRRHAQFAQFRLARTEWFEISGELTAHIDVLRRGIDDPWDLYKLWVSQQLALQG</sequence>
<proteinExistence type="predicted"/>
<dbReference type="EMBL" id="PVTL01000004">
    <property type="protein sequence ID" value="PRY68459.1"/>
    <property type="molecule type" value="Genomic_DNA"/>
</dbReference>
<dbReference type="OrthoDB" id="5106355at2"/>
<accession>A0A2T0VE44</accession>
<comment type="caution">
    <text evidence="2">The sequence shown here is derived from an EMBL/GenBank/DDBJ whole genome shotgun (WGS) entry which is preliminary data.</text>
</comment>
<evidence type="ECO:0000313" key="2">
    <source>
        <dbReference type="EMBL" id="PRY68459.1"/>
    </source>
</evidence>
<dbReference type="InterPro" id="IPR018306">
    <property type="entry name" value="Phage_T5_Orf172_DNA-bd"/>
</dbReference>
<gene>
    <name evidence="2" type="ORF">B0I08_104161</name>
</gene>
<dbReference type="RefSeq" id="WP_106211935.1">
    <property type="nucleotide sequence ID" value="NZ_PVTL01000004.1"/>
</dbReference>